<dbReference type="KEGG" id="rsz:130498654"/>
<name>A0A9W3C9M2_RAPSA</name>
<organism evidence="2 3">
    <name type="scientific">Raphanus sativus</name>
    <name type="common">Radish</name>
    <name type="synonym">Raphanus raphanistrum var. sativus</name>
    <dbReference type="NCBI Taxonomy" id="3726"/>
    <lineage>
        <taxon>Eukaryota</taxon>
        <taxon>Viridiplantae</taxon>
        <taxon>Streptophyta</taxon>
        <taxon>Embryophyta</taxon>
        <taxon>Tracheophyta</taxon>
        <taxon>Spermatophyta</taxon>
        <taxon>Magnoliopsida</taxon>
        <taxon>eudicotyledons</taxon>
        <taxon>Gunneridae</taxon>
        <taxon>Pentapetalae</taxon>
        <taxon>rosids</taxon>
        <taxon>malvids</taxon>
        <taxon>Brassicales</taxon>
        <taxon>Brassicaceae</taxon>
        <taxon>Brassiceae</taxon>
        <taxon>Raphanus</taxon>
    </lineage>
</organism>
<evidence type="ECO:0000313" key="3">
    <source>
        <dbReference type="RefSeq" id="XP_056848173.1"/>
    </source>
</evidence>
<proteinExistence type="predicted"/>
<gene>
    <name evidence="3" type="primary">LOC130498654</name>
</gene>
<sequence>MKNTFKPLLIGFVMLTILLFGETVIAQKGKPCHSELPDKTCETKRCKAHCAKEHKKILLNLSGCLKK</sequence>
<evidence type="ECO:0000313" key="2">
    <source>
        <dbReference type="Proteomes" id="UP000504610"/>
    </source>
</evidence>
<keyword evidence="2" id="KW-1185">Reference proteome</keyword>
<dbReference type="RefSeq" id="XP_056848173.1">
    <property type="nucleotide sequence ID" value="XM_056992193.1"/>
</dbReference>
<dbReference type="OrthoDB" id="6229058at2759"/>
<dbReference type="Proteomes" id="UP000504610">
    <property type="component" value="Chromosome 8"/>
</dbReference>
<reference evidence="3" key="2">
    <citation type="submission" date="2025-08" db="UniProtKB">
        <authorList>
            <consortium name="RefSeq"/>
        </authorList>
    </citation>
    <scope>IDENTIFICATION</scope>
    <source>
        <tissue evidence="3">Leaf</tissue>
    </source>
</reference>
<protein>
    <submittedName>
        <fullName evidence="3">Uncharacterized protein LOC130498654</fullName>
    </submittedName>
</protein>
<dbReference type="GeneID" id="130498654"/>
<keyword evidence="1" id="KW-0732">Signal</keyword>
<feature type="chain" id="PRO_5040907177" evidence="1">
    <location>
        <begin position="27"/>
        <end position="67"/>
    </location>
</feature>
<feature type="signal peptide" evidence="1">
    <location>
        <begin position="1"/>
        <end position="26"/>
    </location>
</feature>
<evidence type="ECO:0000256" key="1">
    <source>
        <dbReference type="SAM" id="SignalP"/>
    </source>
</evidence>
<dbReference type="AlphaFoldDB" id="A0A9W3C9M2"/>
<accession>A0A9W3C9M2</accession>
<reference evidence="2" key="1">
    <citation type="journal article" date="2019" name="Database">
        <title>The radish genome database (RadishGD): an integrated information resource for radish genomics.</title>
        <authorList>
            <person name="Yu H.J."/>
            <person name="Baek S."/>
            <person name="Lee Y.J."/>
            <person name="Cho A."/>
            <person name="Mun J.H."/>
        </authorList>
    </citation>
    <scope>NUCLEOTIDE SEQUENCE [LARGE SCALE GENOMIC DNA]</scope>
    <source>
        <strain evidence="2">cv. WK10039</strain>
    </source>
</reference>